<protein>
    <submittedName>
        <fullName evidence="4">Alpha/beta hydrolase</fullName>
    </submittedName>
</protein>
<evidence type="ECO:0000313" key="5">
    <source>
        <dbReference type="Proteomes" id="UP001165269"/>
    </source>
</evidence>
<name>A0ABS9YI22_9ACTN</name>
<dbReference type="Gene3D" id="3.40.50.1820">
    <property type="entry name" value="alpha/beta hydrolase"/>
    <property type="match status" value="1"/>
</dbReference>
<dbReference type="EMBL" id="JALDAY010000013">
    <property type="protein sequence ID" value="MCI3276902.1"/>
    <property type="molecule type" value="Genomic_DNA"/>
</dbReference>
<dbReference type="RefSeq" id="WP_242773941.1">
    <property type="nucleotide sequence ID" value="NZ_JALDAY010000013.1"/>
</dbReference>
<dbReference type="SUPFAM" id="SSF53474">
    <property type="entry name" value="alpha/beta-Hydrolases"/>
    <property type="match status" value="1"/>
</dbReference>
<evidence type="ECO:0000313" key="4">
    <source>
        <dbReference type="EMBL" id="MCI3276902.1"/>
    </source>
</evidence>
<dbReference type="InterPro" id="IPR013094">
    <property type="entry name" value="AB_hydrolase_3"/>
</dbReference>
<keyword evidence="2 4" id="KW-0378">Hydrolase</keyword>
<dbReference type="PANTHER" id="PTHR48081">
    <property type="entry name" value="AB HYDROLASE SUPERFAMILY PROTEIN C4A8.06C"/>
    <property type="match status" value="1"/>
</dbReference>
<proteinExistence type="inferred from homology"/>
<gene>
    <name evidence="4" type="ORF">MQP27_38125</name>
</gene>
<dbReference type="GO" id="GO:0016787">
    <property type="term" value="F:hydrolase activity"/>
    <property type="evidence" value="ECO:0007669"/>
    <property type="project" value="UniProtKB-KW"/>
</dbReference>
<dbReference type="PANTHER" id="PTHR48081:SF30">
    <property type="entry name" value="ACETYL-HYDROLASE LIPR-RELATED"/>
    <property type="match status" value="1"/>
</dbReference>
<dbReference type="InterPro" id="IPR002168">
    <property type="entry name" value="Lipase_GDXG_HIS_AS"/>
</dbReference>
<dbReference type="Proteomes" id="UP001165269">
    <property type="component" value="Unassembled WGS sequence"/>
</dbReference>
<evidence type="ECO:0000256" key="2">
    <source>
        <dbReference type="ARBA" id="ARBA00022801"/>
    </source>
</evidence>
<dbReference type="InterPro" id="IPR029058">
    <property type="entry name" value="AB_hydrolase_fold"/>
</dbReference>
<dbReference type="InterPro" id="IPR050300">
    <property type="entry name" value="GDXG_lipolytic_enzyme"/>
</dbReference>
<evidence type="ECO:0000259" key="3">
    <source>
        <dbReference type="Pfam" id="PF07859"/>
    </source>
</evidence>
<dbReference type="Pfam" id="PF07859">
    <property type="entry name" value="Abhydrolase_3"/>
    <property type="match status" value="1"/>
</dbReference>
<comment type="similarity">
    <text evidence="1">Belongs to the 'GDXG' lipolytic enzyme family.</text>
</comment>
<evidence type="ECO:0000256" key="1">
    <source>
        <dbReference type="ARBA" id="ARBA00010515"/>
    </source>
</evidence>
<keyword evidence="5" id="KW-1185">Reference proteome</keyword>
<feature type="domain" description="Alpha/beta hydrolase fold-3" evidence="3">
    <location>
        <begin position="70"/>
        <end position="271"/>
    </location>
</feature>
<sequence length="298" mass="30865">MTRAQRQAVVQAVKDAPIDLGGELELLRPEFEAMVASRAVPPDVATASMELGPVSGLRISAGATVPGRTVVFVHGGGFVVGTAASAVGLASAVGRAAGAESIAVDYRLAPEHPFPAGLDDVVAAYAALLDSGTPPASIAIAGESAGGNLVLAALVALRDRRLPLPACAVVMSPFVDLTLDTSSRSSKAELDPALSTSALRRRISEYLADTDPRHPLVSPLLADLRGMPPLLVQVGSYEVLLDDALALVRRAAHADVDVTLEVTAGVPHVFQTRMAVLEEAGAAIESIGRFIDRHTQRP</sequence>
<comment type="caution">
    <text evidence="4">The sequence shown here is derived from an EMBL/GenBank/DDBJ whole genome shotgun (WGS) entry which is preliminary data.</text>
</comment>
<reference evidence="4" key="1">
    <citation type="submission" date="2022-03" db="EMBL/GenBank/DDBJ databases">
        <title>Streptomyces 7R015 and 7R016 isolated from Barleria lupulina in Thailand.</title>
        <authorList>
            <person name="Kanchanasin P."/>
            <person name="Phongsopitanun W."/>
            <person name="Tanasupawat S."/>
        </authorList>
    </citation>
    <scope>NUCLEOTIDE SEQUENCE</scope>
    <source>
        <strain evidence="4">7R015</strain>
    </source>
</reference>
<dbReference type="PROSITE" id="PS01173">
    <property type="entry name" value="LIPASE_GDXG_HIS"/>
    <property type="match status" value="1"/>
</dbReference>
<organism evidence="4 5">
    <name type="scientific">Streptomyces cylindrosporus</name>
    <dbReference type="NCBI Taxonomy" id="2927583"/>
    <lineage>
        <taxon>Bacteria</taxon>
        <taxon>Bacillati</taxon>
        <taxon>Actinomycetota</taxon>
        <taxon>Actinomycetes</taxon>
        <taxon>Kitasatosporales</taxon>
        <taxon>Streptomycetaceae</taxon>
        <taxon>Streptomyces</taxon>
    </lineage>
</organism>
<accession>A0ABS9YI22</accession>